<evidence type="ECO:0000313" key="2">
    <source>
        <dbReference type="Proteomes" id="UP000249081"/>
    </source>
</evidence>
<evidence type="ECO:0000313" key="1">
    <source>
        <dbReference type="EMBL" id="PZO36437.1"/>
    </source>
</evidence>
<dbReference type="EMBL" id="QBMN01000143">
    <property type="protein sequence ID" value="PZO36437.1"/>
    <property type="molecule type" value="Genomic_DNA"/>
</dbReference>
<reference evidence="1 2" key="2">
    <citation type="submission" date="2018-06" db="EMBL/GenBank/DDBJ databases">
        <title>Metagenomic assembly of (sub)arctic Cyanobacteria and their associated microbiome from non-axenic cultures.</title>
        <authorList>
            <person name="Baurain D."/>
        </authorList>
    </citation>
    <scope>NUCLEOTIDE SEQUENCE [LARGE SCALE GENOMIC DNA]</scope>
    <source>
        <strain evidence="1">ULC041bin1</strain>
    </source>
</reference>
<reference evidence="2" key="1">
    <citation type="submission" date="2018-04" db="EMBL/GenBank/DDBJ databases">
        <authorList>
            <person name="Cornet L."/>
        </authorList>
    </citation>
    <scope>NUCLEOTIDE SEQUENCE [LARGE SCALE GENOMIC DNA]</scope>
</reference>
<sequence length="78" mass="8912">MGFYFEHEELKRLMERLKGFGAVEFTDVYGTPLTEESIDKRFGKDGGIDCVIHIITETERGAKNVATRIRNIIVNGDY</sequence>
<protein>
    <submittedName>
        <fullName evidence="1">Uncharacterized protein</fullName>
    </submittedName>
</protein>
<dbReference type="AlphaFoldDB" id="A0A2W4VYU1"/>
<accession>A0A2W4VYU1</accession>
<proteinExistence type="predicted"/>
<comment type="caution">
    <text evidence="1">The sequence shown here is derived from an EMBL/GenBank/DDBJ whole genome shotgun (WGS) entry which is preliminary data.</text>
</comment>
<organism evidence="1 2">
    <name type="scientific">Shackletoniella antarctica</name>
    <dbReference type="NCBI Taxonomy" id="268115"/>
    <lineage>
        <taxon>Bacteria</taxon>
        <taxon>Bacillati</taxon>
        <taxon>Cyanobacteriota</taxon>
        <taxon>Cyanophyceae</taxon>
        <taxon>Oculatellales</taxon>
        <taxon>Oculatellaceae</taxon>
        <taxon>Shackletoniella</taxon>
    </lineage>
</organism>
<name>A0A2W4VYU1_9CYAN</name>
<gene>
    <name evidence="1" type="ORF">DCF17_17315</name>
</gene>
<dbReference type="Proteomes" id="UP000249081">
    <property type="component" value="Unassembled WGS sequence"/>
</dbReference>